<name>A0A0F9UX94_9ZZZZ</name>
<feature type="region of interest" description="Disordered" evidence="1">
    <location>
        <begin position="113"/>
        <end position="145"/>
    </location>
</feature>
<protein>
    <submittedName>
        <fullName evidence="2">Uncharacterized protein</fullName>
    </submittedName>
</protein>
<dbReference type="AlphaFoldDB" id="A0A0F9UX94"/>
<accession>A0A0F9UX94</accession>
<proteinExistence type="predicted"/>
<feature type="region of interest" description="Disordered" evidence="1">
    <location>
        <begin position="76"/>
        <end position="99"/>
    </location>
</feature>
<evidence type="ECO:0000256" key="1">
    <source>
        <dbReference type="SAM" id="MobiDB-lite"/>
    </source>
</evidence>
<gene>
    <name evidence="2" type="ORF">LCGC14_0169370</name>
</gene>
<sequence length="145" mass="15149">MITLSVLRPLAVLAVLLPAAACQSIFPDEEDPSLAALRAQAAAPVASSQRFDSDGYPLLGAYPDTAAPQLTDAQVRAQQSRLNAQASQRASAATSSSYPSEIARLEGVRRKQAADVDAALAAKPTPNAQPTLSPEEVLRQIEAGQ</sequence>
<feature type="compositionally biased region" description="Low complexity" evidence="1">
    <location>
        <begin position="76"/>
        <end position="97"/>
    </location>
</feature>
<dbReference type="EMBL" id="LAZR01000065">
    <property type="protein sequence ID" value="KKN96344.1"/>
    <property type="molecule type" value="Genomic_DNA"/>
</dbReference>
<reference evidence="2" key="1">
    <citation type="journal article" date="2015" name="Nature">
        <title>Complex archaea that bridge the gap between prokaryotes and eukaryotes.</title>
        <authorList>
            <person name="Spang A."/>
            <person name="Saw J.H."/>
            <person name="Jorgensen S.L."/>
            <person name="Zaremba-Niedzwiedzka K."/>
            <person name="Martijn J."/>
            <person name="Lind A.E."/>
            <person name="van Eijk R."/>
            <person name="Schleper C."/>
            <person name="Guy L."/>
            <person name="Ettema T.J."/>
        </authorList>
    </citation>
    <scope>NUCLEOTIDE SEQUENCE</scope>
</reference>
<organism evidence="2">
    <name type="scientific">marine sediment metagenome</name>
    <dbReference type="NCBI Taxonomy" id="412755"/>
    <lineage>
        <taxon>unclassified sequences</taxon>
        <taxon>metagenomes</taxon>
        <taxon>ecological metagenomes</taxon>
    </lineage>
</organism>
<comment type="caution">
    <text evidence="2">The sequence shown here is derived from an EMBL/GenBank/DDBJ whole genome shotgun (WGS) entry which is preliminary data.</text>
</comment>
<evidence type="ECO:0000313" key="2">
    <source>
        <dbReference type="EMBL" id="KKN96344.1"/>
    </source>
</evidence>